<organism evidence="2 3">
    <name type="scientific">Escherichia coli M605</name>
    <dbReference type="NCBI Taxonomy" id="656417"/>
    <lineage>
        <taxon>Bacteria</taxon>
        <taxon>Pseudomonadati</taxon>
        <taxon>Pseudomonadota</taxon>
        <taxon>Gammaproteobacteria</taxon>
        <taxon>Enterobacterales</taxon>
        <taxon>Enterobacteriaceae</taxon>
        <taxon>Escherichia</taxon>
    </lineage>
</organism>
<dbReference type="RefSeq" id="WP_001160741.1">
    <property type="nucleotide sequence ID" value="NZ_GL883905.1"/>
</dbReference>
<reference evidence="2 3" key="1">
    <citation type="submission" date="2010-01" db="EMBL/GenBank/DDBJ databases">
        <title>The Genome Sequence of Escherichia coli M605.</title>
        <authorList>
            <consortium name="The Broad Institute Genome Sequencing Platform"/>
            <consortium name="The Broad Institute Genome Sequencing Center for Infectious Disease"/>
            <person name="Feldgarden M."/>
            <person name="Gordon D.M."/>
            <person name="Johnson J.R."/>
            <person name="Johnston B.D."/>
            <person name="Young S."/>
            <person name="Zeng Q."/>
            <person name="Koehrsen M."/>
            <person name="Alvarado L."/>
            <person name="Berlin A.M."/>
            <person name="Borenstein D."/>
            <person name="Chapman S.B."/>
            <person name="Chen Z."/>
            <person name="Engels R."/>
            <person name="Freedman E."/>
            <person name="Gellesch M."/>
            <person name="Goldberg J."/>
            <person name="Griggs A."/>
            <person name="Gujja S."/>
            <person name="Heilman E.R."/>
            <person name="Heiman D.I."/>
            <person name="Hepburn T.A."/>
            <person name="Howarth C."/>
            <person name="Jen D."/>
            <person name="Larson L."/>
            <person name="Lewis B."/>
            <person name="Mehta T."/>
            <person name="Park D."/>
            <person name="Pearson M."/>
            <person name="Richards J."/>
            <person name="Roberts A."/>
            <person name="Saif S."/>
            <person name="Shea T.D."/>
            <person name="Shenoy N."/>
            <person name="Sisk P."/>
            <person name="Stolte C."/>
            <person name="Sykes S.N."/>
            <person name="Walk T."/>
            <person name="White J."/>
            <person name="Yandava C."/>
            <person name="Haas B."/>
            <person name="Henn M.R."/>
            <person name="Nusbaum C."/>
            <person name="Birren B."/>
        </authorList>
    </citation>
    <scope>NUCLEOTIDE SEQUENCE [LARGE SCALE GENOMIC DNA]</scope>
    <source>
        <strain evidence="2 3">M605</strain>
    </source>
</reference>
<keyword evidence="1" id="KW-0472">Membrane</keyword>
<dbReference type="Proteomes" id="UP000004710">
    <property type="component" value="Unassembled WGS sequence"/>
</dbReference>
<evidence type="ECO:0000313" key="2">
    <source>
        <dbReference type="EMBL" id="EGI16327.1"/>
    </source>
</evidence>
<keyword evidence="1" id="KW-0812">Transmembrane</keyword>
<dbReference type="AlphaFoldDB" id="F4SY80"/>
<sequence length="467" mass="53117">MQFSVKVKKHQQGFTLIEAAFLIFFFALGIIGGIYYINQEREFTAANLIAKQLLYIADNVAQFSWPAAESKIQDYSISDLESLGVISSKVEYKLPYRAKLFWQDKNTYTELIYISPVPSFDIEQLMSISGLTGDDGGYINKQGEIVMSSSHLYNNIKVFSGKNMKIPYKTPIVLKLIKNPPSPQITNFTNIKESLFEWGKMQKKNYLTNSEQNSVIVWKPAFIDDRVIISWDNEVDKYVAIVKDAKSGNILSKRVDSGKEYVLVPRMAWVGKKIVLSIFIGNGIRSAHIIRTYDIHQPQYKDNFDINVSFKAYLPTYNDQLAPLENKVVTFLDAGTPVIVCLTSFSVKVLNGQSVDYHRFLVPTLYNIQLDYLVPSTTFFVSGKRTITTGIITALPYMLPEFINPDYETMGGGRCSTFSETLDSHSSVRILKIYSDPTFVLSERMNQENIELNPKSSPTGYWSFLWD</sequence>
<dbReference type="HOGENOM" id="CLU_584926_0_0_6"/>
<name>F4SY80_ECOLX</name>
<gene>
    <name evidence="2" type="ORF">ECIG_04720</name>
</gene>
<protein>
    <submittedName>
        <fullName evidence="2">Uncharacterized protein</fullName>
    </submittedName>
</protein>
<accession>F4SY80</accession>
<dbReference type="EMBL" id="GL883905">
    <property type="protein sequence ID" value="EGI16327.1"/>
    <property type="molecule type" value="Genomic_DNA"/>
</dbReference>
<evidence type="ECO:0000313" key="3">
    <source>
        <dbReference type="Proteomes" id="UP000004710"/>
    </source>
</evidence>
<feature type="transmembrane region" description="Helical" evidence="1">
    <location>
        <begin position="12"/>
        <end position="37"/>
    </location>
</feature>
<proteinExistence type="predicted"/>
<keyword evidence="1" id="KW-1133">Transmembrane helix</keyword>
<evidence type="ECO:0000256" key="1">
    <source>
        <dbReference type="SAM" id="Phobius"/>
    </source>
</evidence>